<keyword evidence="2" id="KW-1185">Reference proteome</keyword>
<organism evidence="1 2">
    <name type="scientific">Candidatus Enterococcus ferrettii</name>
    <dbReference type="NCBI Taxonomy" id="2815324"/>
    <lineage>
        <taxon>Bacteria</taxon>
        <taxon>Bacillati</taxon>
        <taxon>Bacillota</taxon>
        <taxon>Bacilli</taxon>
        <taxon>Lactobacillales</taxon>
        <taxon>Enterococcaceae</taxon>
        <taxon>Enterococcus</taxon>
    </lineage>
</organism>
<dbReference type="Proteomes" id="UP000664357">
    <property type="component" value="Unassembled WGS sequence"/>
</dbReference>
<protein>
    <recommendedName>
        <fullName evidence="3">Nucleoside 2-deoxyribosyltransferase</fullName>
    </recommendedName>
</protein>
<evidence type="ECO:0008006" key="3">
    <source>
        <dbReference type="Google" id="ProtNLM"/>
    </source>
</evidence>
<reference evidence="1 2" key="2">
    <citation type="submission" date="2024-02" db="EMBL/GenBank/DDBJ databases">
        <title>The Genome Sequence of Enterococcus sp. DIV0159.</title>
        <authorList>
            <person name="Earl A."/>
            <person name="Manson A."/>
            <person name="Gilmore M."/>
            <person name="Sanders J."/>
            <person name="Shea T."/>
            <person name="Howe W."/>
            <person name="Livny J."/>
            <person name="Cuomo C."/>
            <person name="Neafsey D."/>
            <person name="Birren B."/>
        </authorList>
    </citation>
    <scope>NUCLEOTIDE SEQUENCE [LARGE SCALE GENOMIC DNA]</scope>
    <source>
        <strain evidence="1 2">665A</strain>
    </source>
</reference>
<reference evidence="1 2" key="1">
    <citation type="submission" date="2021-03" db="EMBL/GenBank/DDBJ databases">
        <authorList>
            <person name="Gilmore M.S."/>
            <person name="Schwartzman J."/>
            <person name="Van Tyne D."/>
            <person name="Martin M."/>
            <person name="Earl A.M."/>
            <person name="Manson A.L."/>
            <person name="Straub T."/>
            <person name="Salamzade R."/>
            <person name="Saavedra J."/>
            <person name="Lebreton F."/>
            <person name="Prichula J."/>
            <person name="Schaufler K."/>
            <person name="Gaca A."/>
            <person name="Sgardioli B."/>
            <person name="Wagenaar J."/>
            <person name="Strong T."/>
        </authorList>
    </citation>
    <scope>NUCLEOTIDE SEQUENCE [LARGE SCALE GENOMIC DNA]</scope>
    <source>
        <strain evidence="1 2">665A</strain>
    </source>
</reference>
<evidence type="ECO:0000313" key="1">
    <source>
        <dbReference type="EMBL" id="MEO1770768.1"/>
    </source>
</evidence>
<accession>A0ABV0EQ65</accession>
<evidence type="ECO:0000313" key="2">
    <source>
        <dbReference type="Proteomes" id="UP000664357"/>
    </source>
</evidence>
<comment type="caution">
    <text evidence="1">The sequence shown here is derived from an EMBL/GenBank/DDBJ whole genome shotgun (WGS) entry which is preliminary data.</text>
</comment>
<proteinExistence type="predicted"/>
<name>A0ABV0EQ65_9ENTE</name>
<sequence>MQPKVVISGSIDFQNEFMRLIRSFESKGCEVIDYPRLSDNLTEEYPILLSDYFRNIEAADIFYLLNLEKNGVTGYIGAASFSELAYAVSQNLIHDKHIAIILAEKPSESVQCSPEIELWLQYDWLTIDSVKEG</sequence>
<dbReference type="EMBL" id="JAFREL020000002">
    <property type="protein sequence ID" value="MEO1770768.1"/>
    <property type="molecule type" value="Genomic_DNA"/>
</dbReference>
<gene>
    <name evidence="1" type="ORF">JZO67_002721</name>
</gene>
<dbReference type="RefSeq" id="WP_207701696.1">
    <property type="nucleotide sequence ID" value="NZ_JAFREL020000002.1"/>
</dbReference>